<proteinExistence type="predicted"/>
<dbReference type="AlphaFoldDB" id="A0A016VBP5"/>
<accession>A0A016VBP5</accession>
<keyword evidence="2" id="KW-1185">Reference proteome</keyword>
<dbReference type="EMBL" id="JARK01001350">
    <property type="protein sequence ID" value="EYC24143.1"/>
    <property type="molecule type" value="Genomic_DNA"/>
</dbReference>
<dbReference type="Proteomes" id="UP000024635">
    <property type="component" value="Unassembled WGS sequence"/>
</dbReference>
<name>A0A016VBP5_9BILA</name>
<evidence type="ECO:0000313" key="1">
    <source>
        <dbReference type="EMBL" id="EYC24143.1"/>
    </source>
</evidence>
<comment type="caution">
    <text evidence="1">The sequence shown here is derived from an EMBL/GenBank/DDBJ whole genome shotgun (WGS) entry which is preliminary data.</text>
</comment>
<reference evidence="2" key="1">
    <citation type="journal article" date="2015" name="Nat. Genet.">
        <title>The genome and transcriptome of the zoonotic hookworm Ancylostoma ceylanicum identify infection-specific gene families.</title>
        <authorList>
            <person name="Schwarz E.M."/>
            <person name="Hu Y."/>
            <person name="Antoshechkin I."/>
            <person name="Miller M.M."/>
            <person name="Sternberg P.W."/>
            <person name="Aroian R.V."/>
        </authorList>
    </citation>
    <scope>NUCLEOTIDE SEQUENCE</scope>
    <source>
        <strain evidence="2">HY135</strain>
    </source>
</reference>
<sequence>MRRVLTGSAKNALTSTFAVELKAALKIFVLEWIMRIPYTALYNIPYTTLNTALEHASRSKSRALAGATDTKMATLA</sequence>
<evidence type="ECO:0000313" key="2">
    <source>
        <dbReference type="Proteomes" id="UP000024635"/>
    </source>
</evidence>
<gene>
    <name evidence="1" type="primary">Acey_s0014.g2348</name>
    <name evidence="1" type="ORF">Y032_0014g2348</name>
</gene>
<organism evidence="1 2">
    <name type="scientific">Ancylostoma ceylanicum</name>
    <dbReference type="NCBI Taxonomy" id="53326"/>
    <lineage>
        <taxon>Eukaryota</taxon>
        <taxon>Metazoa</taxon>
        <taxon>Ecdysozoa</taxon>
        <taxon>Nematoda</taxon>
        <taxon>Chromadorea</taxon>
        <taxon>Rhabditida</taxon>
        <taxon>Rhabditina</taxon>
        <taxon>Rhabditomorpha</taxon>
        <taxon>Strongyloidea</taxon>
        <taxon>Ancylostomatidae</taxon>
        <taxon>Ancylostomatinae</taxon>
        <taxon>Ancylostoma</taxon>
    </lineage>
</organism>
<protein>
    <submittedName>
        <fullName evidence="1">Uncharacterized protein</fullName>
    </submittedName>
</protein>